<dbReference type="InterPro" id="IPR021415">
    <property type="entry name" value="SAV0927-like"/>
</dbReference>
<organism evidence="1 2">
    <name type="scientific">Brockia lithotrophica</name>
    <dbReference type="NCBI Taxonomy" id="933949"/>
    <lineage>
        <taxon>Bacteria</taxon>
        <taxon>Bacillati</taxon>
        <taxon>Bacillota</taxon>
        <taxon>Bacilli</taxon>
        <taxon>Bacillales</taxon>
        <taxon>Bacillales Family X. Incertae Sedis</taxon>
        <taxon>Brockia</taxon>
    </lineage>
</organism>
<proteinExistence type="predicted"/>
<dbReference type="Proteomes" id="UP000244016">
    <property type="component" value="Unassembled WGS sequence"/>
</dbReference>
<dbReference type="Pfam" id="PF11256">
    <property type="entry name" value="SAV0927-like"/>
    <property type="match status" value="1"/>
</dbReference>
<evidence type="ECO:0000313" key="2">
    <source>
        <dbReference type="Proteomes" id="UP000244016"/>
    </source>
</evidence>
<sequence length="89" mass="9969">MDILYDREEKSRLRAFGAISEDGTRADFVVVQSELFLGKAVVVNLLTGRAAVLGRDDLQEEEEWAVPLGIPLSEAPTWRETLERLLPEA</sequence>
<reference evidence="1 2" key="1">
    <citation type="submission" date="2017-08" db="EMBL/GenBank/DDBJ databases">
        <title>Burning lignite coal seam in the remote Altai Mountains harbors a hydrogen-driven thermophilic microbial community.</title>
        <authorList>
            <person name="Kadnikov V.V."/>
            <person name="Mardanov A.V."/>
            <person name="Ivasenko D."/>
            <person name="Beletsky A.V."/>
            <person name="Karnachuk O.V."/>
            <person name="Ravin N.V."/>
        </authorList>
    </citation>
    <scope>NUCLEOTIDE SEQUENCE [LARGE SCALE GENOMIC DNA]</scope>
    <source>
        <strain evidence="1">AL31</strain>
    </source>
</reference>
<dbReference type="AlphaFoldDB" id="A0A2T5GAK0"/>
<name>A0A2T5GAK0_9BACL</name>
<comment type="caution">
    <text evidence="1">The sequence shown here is derived from an EMBL/GenBank/DDBJ whole genome shotgun (WGS) entry which is preliminary data.</text>
</comment>
<protein>
    <submittedName>
        <fullName evidence="1">Uncharacterized protein</fullName>
    </submittedName>
</protein>
<evidence type="ECO:0000313" key="1">
    <source>
        <dbReference type="EMBL" id="PTQ53217.1"/>
    </source>
</evidence>
<gene>
    <name evidence="1" type="ORF">BLITH_0297</name>
</gene>
<dbReference type="EMBL" id="PEBW01000001">
    <property type="protein sequence ID" value="PTQ53217.1"/>
    <property type="molecule type" value="Genomic_DNA"/>
</dbReference>
<accession>A0A2T5GAK0</accession>